<accession>A0A382N2W1</accession>
<dbReference type="PROSITE" id="PS51201">
    <property type="entry name" value="RCK_N"/>
    <property type="match status" value="1"/>
</dbReference>
<dbReference type="PANTHER" id="PTHR43833">
    <property type="entry name" value="POTASSIUM CHANNEL PROTEIN 2-RELATED-RELATED"/>
    <property type="match status" value="1"/>
</dbReference>
<dbReference type="EMBL" id="UINC01097628">
    <property type="protein sequence ID" value="SVC55493.1"/>
    <property type="molecule type" value="Genomic_DNA"/>
</dbReference>
<dbReference type="Gene3D" id="3.40.50.720">
    <property type="entry name" value="NAD(P)-binding Rossmann-like Domain"/>
    <property type="match status" value="1"/>
</dbReference>
<keyword evidence="1" id="KW-0813">Transport</keyword>
<name>A0A382N2W1_9ZZZZ</name>
<feature type="domain" description="RCK N-terminal" evidence="3">
    <location>
        <begin position="1"/>
        <end position="76"/>
    </location>
</feature>
<evidence type="ECO:0000256" key="1">
    <source>
        <dbReference type="ARBA" id="ARBA00022448"/>
    </source>
</evidence>
<evidence type="ECO:0000256" key="2">
    <source>
        <dbReference type="ARBA" id="ARBA00023065"/>
    </source>
</evidence>
<dbReference type="AlphaFoldDB" id="A0A382N2W1"/>
<evidence type="ECO:0000313" key="4">
    <source>
        <dbReference type="EMBL" id="SVC55493.1"/>
    </source>
</evidence>
<keyword evidence="2" id="KW-0406">Ion transport</keyword>
<organism evidence="4">
    <name type="scientific">marine metagenome</name>
    <dbReference type="NCBI Taxonomy" id="408172"/>
    <lineage>
        <taxon>unclassified sequences</taxon>
        <taxon>metagenomes</taxon>
        <taxon>ecological metagenomes</taxon>
    </lineage>
</organism>
<sequence>MRILVIGAGAIGFQLSKQLSQDGHGITLIDIDHRRIKRVGEQLDILVKVGSGTSLKTLQEVDIDSIDLVAAMTTND</sequence>
<evidence type="ECO:0000259" key="3">
    <source>
        <dbReference type="PROSITE" id="PS51201"/>
    </source>
</evidence>
<dbReference type="InterPro" id="IPR036291">
    <property type="entry name" value="NAD(P)-bd_dom_sf"/>
</dbReference>
<gene>
    <name evidence="4" type="ORF">METZ01_LOCUS308347</name>
</gene>
<dbReference type="PANTHER" id="PTHR43833:SF5">
    <property type="entry name" value="TRK SYSTEM POTASSIUM UPTAKE PROTEIN TRKA"/>
    <property type="match status" value="1"/>
</dbReference>
<feature type="non-terminal residue" evidence="4">
    <location>
        <position position="76"/>
    </location>
</feature>
<dbReference type="InterPro" id="IPR050721">
    <property type="entry name" value="Trk_Ktr_HKT_K-transport"/>
</dbReference>
<dbReference type="SUPFAM" id="SSF51735">
    <property type="entry name" value="NAD(P)-binding Rossmann-fold domains"/>
    <property type="match status" value="1"/>
</dbReference>
<reference evidence="4" key="1">
    <citation type="submission" date="2018-05" db="EMBL/GenBank/DDBJ databases">
        <authorList>
            <person name="Lanie J.A."/>
            <person name="Ng W.-L."/>
            <person name="Kazmierczak K.M."/>
            <person name="Andrzejewski T.M."/>
            <person name="Davidsen T.M."/>
            <person name="Wayne K.J."/>
            <person name="Tettelin H."/>
            <person name="Glass J.I."/>
            <person name="Rusch D."/>
            <person name="Podicherti R."/>
            <person name="Tsui H.-C.T."/>
            <person name="Winkler M.E."/>
        </authorList>
    </citation>
    <scope>NUCLEOTIDE SEQUENCE</scope>
</reference>
<dbReference type="InterPro" id="IPR003148">
    <property type="entry name" value="RCK_N"/>
</dbReference>
<dbReference type="GO" id="GO:0006813">
    <property type="term" value="P:potassium ion transport"/>
    <property type="evidence" value="ECO:0007669"/>
    <property type="project" value="InterPro"/>
</dbReference>
<dbReference type="Pfam" id="PF02254">
    <property type="entry name" value="TrkA_N"/>
    <property type="match status" value="1"/>
</dbReference>
<protein>
    <recommendedName>
        <fullName evidence="3">RCK N-terminal domain-containing protein</fullName>
    </recommendedName>
</protein>
<proteinExistence type="predicted"/>